<dbReference type="AlphaFoldDB" id="A0A412WEF3"/>
<evidence type="ECO:0000313" key="4">
    <source>
        <dbReference type="Proteomes" id="UP000284434"/>
    </source>
</evidence>
<proteinExistence type="predicted"/>
<comment type="caution">
    <text evidence="1">The sequence shown here is derived from an EMBL/GenBank/DDBJ whole genome shotgun (WGS) entry which is preliminary data.</text>
</comment>
<evidence type="ECO:0000313" key="1">
    <source>
        <dbReference type="EMBL" id="RGV25478.1"/>
    </source>
</evidence>
<dbReference type="EMBL" id="QRYW01000022">
    <property type="protein sequence ID" value="RGV25478.1"/>
    <property type="molecule type" value="Genomic_DNA"/>
</dbReference>
<name>A0A412WEF3_9BACT</name>
<organism evidence="1 3">
    <name type="scientific">Odoribacter splanchnicus</name>
    <dbReference type="NCBI Taxonomy" id="28118"/>
    <lineage>
        <taxon>Bacteria</taxon>
        <taxon>Pseudomonadati</taxon>
        <taxon>Bacteroidota</taxon>
        <taxon>Bacteroidia</taxon>
        <taxon>Bacteroidales</taxon>
        <taxon>Odoribacteraceae</taxon>
        <taxon>Odoribacter</taxon>
    </lineage>
</organism>
<accession>A0A412WEF3</accession>
<sequence length="70" mass="8358">MSDMSDRGICMLESRELVYFGTKEKIRLFFGGAAYVRFSKMRLRFTFAIIKHNFDILPIQYMETCMLYIL</sequence>
<dbReference type="Proteomes" id="UP000284434">
    <property type="component" value="Unassembled WGS sequence"/>
</dbReference>
<reference evidence="3 4" key="1">
    <citation type="submission" date="2018-08" db="EMBL/GenBank/DDBJ databases">
        <title>A genome reference for cultivated species of the human gut microbiota.</title>
        <authorList>
            <person name="Zou Y."/>
            <person name="Xue W."/>
            <person name="Luo G."/>
        </authorList>
    </citation>
    <scope>NUCLEOTIDE SEQUENCE [LARGE SCALE GENOMIC DNA]</scope>
    <source>
        <strain evidence="1 3">AF14-6AC</strain>
        <strain evidence="2 4">OF03-11</strain>
    </source>
</reference>
<gene>
    <name evidence="1" type="ORF">DWW24_11055</name>
    <name evidence="2" type="ORF">DXA53_03865</name>
</gene>
<dbReference type="EMBL" id="QSCO01000004">
    <property type="protein sequence ID" value="RGY08996.1"/>
    <property type="molecule type" value="Genomic_DNA"/>
</dbReference>
<evidence type="ECO:0000313" key="3">
    <source>
        <dbReference type="Proteomes" id="UP000283426"/>
    </source>
</evidence>
<protein>
    <submittedName>
        <fullName evidence="1">Uncharacterized protein</fullName>
    </submittedName>
</protein>
<evidence type="ECO:0000313" key="2">
    <source>
        <dbReference type="EMBL" id="RGY08996.1"/>
    </source>
</evidence>
<dbReference type="Proteomes" id="UP000283426">
    <property type="component" value="Unassembled WGS sequence"/>
</dbReference>